<proteinExistence type="predicted"/>
<dbReference type="GO" id="GO:0071944">
    <property type="term" value="C:cell periphery"/>
    <property type="evidence" value="ECO:0007669"/>
    <property type="project" value="UniProtKB-ARBA"/>
</dbReference>
<evidence type="ECO:0000313" key="8">
    <source>
        <dbReference type="Proteomes" id="UP000245910"/>
    </source>
</evidence>
<feature type="transmembrane region" description="Helical" evidence="6">
    <location>
        <begin position="42"/>
        <end position="66"/>
    </location>
</feature>
<sequence>MNLASWIIDSESHTVESTPAIASTSTSDTPEPTDNPSSKPNVGAIVGGVIGVVVVIGLFVIVIVWLRRRKKLVVPTDQQEPYATTPQTQVYYEAPADSVFPKSAVSH</sequence>
<keyword evidence="2 6" id="KW-0812">Transmembrane</keyword>
<dbReference type="GO" id="GO:0016020">
    <property type="term" value="C:membrane"/>
    <property type="evidence" value="ECO:0007669"/>
    <property type="project" value="UniProtKB-SubCell"/>
</dbReference>
<feature type="compositionally biased region" description="Low complexity" evidence="5">
    <location>
        <begin position="23"/>
        <end position="41"/>
    </location>
</feature>
<feature type="region of interest" description="Disordered" evidence="5">
    <location>
        <begin position="15"/>
        <end position="41"/>
    </location>
</feature>
<keyword evidence="3 6" id="KW-1133">Transmembrane helix</keyword>
<evidence type="ECO:0000256" key="5">
    <source>
        <dbReference type="SAM" id="MobiDB-lite"/>
    </source>
</evidence>
<name>A0A2L2ST22_9HYPO</name>
<organism evidence="7 8">
    <name type="scientific">Fusarium venenatum</name>
    <dbReference type="NCBI Taxonomy" id="56646"/>
    <lineage>
        <taxon>Eukaryota</taxon>
        <taxon>Fungi</taxon>
        <taxon>Dikarya</taxon>
        <taxon>Ascomycota</taxon>
        <taxon>Pezizomycotina</taxon>
        <taxon>Sordariomycetes</taxon>
        <taxon>Hypocreomycetidae</taxon>
        <taxon>Hypocreales</taxon>
        <taxon>Nectriaceae</taxon>
        <taxon>Fusarium</taxon>
    </lineage>
</organism>
<dbReference type="AlphaFoldDB" id="A0A2L2ST22"/>
<evidence type="ECO:0000256" key="2">
    <source>
        <dbReference type="ARBA" id="ARBA00022692"/>
    </source>
</evidence>
<evidence type="ECO:0008006" key="9">
    <source>
        <dbReference type="Google" id="ProtNLM"/>
    </source>
</evidence>
<evidence type="ECO:0000256" key="6">
    <source>
        <dbReference type="SAM" id="Phobius"/>
    </source>
</evidence>
<dbReference type="Proteomes" id="UP000245910">
    <property type="component" value="Chromosome II"/>
</dbReference>
<evidence type="ECO:0000256" key="4">
    <source>
        <dbReference type="ARBA" id="ARBA00023136"/>
    </source>
</evidence>
<keyword evidence="4 6" id="KW-0472">Membrane</keyword>
<evidence type="ECO:0000313" key="7">
    <source>
        <dbReference type="EMBL" id="CEI60382.1"/>
    </source>
</evidence>
<protein>
    <recommendedName>
        <fullName evidence="9">Mid2 domain-containing protein</fullName>
    </recommendedName>
</protein>
<comment type="subcellular location">
    <subcellularLocation>
        <location evidence="1">Membrane</location>
        <topology evidence="1">Single-pass membrane protein</topology>
    </subcellularLocation>
</comment>
<evidence type="ECO:0000256" key="3">
    <source>
        <dbReference type="ARBA" id="ARBA00022989"/>
    </source>
</evidence>
<dbReference type="PANTHER" id="PTHR15549">
    <property type="entry name" value="PAIRED IMMUNOGLOBULIN-LIKE TYPE 2 RECEPTOR"/>
    <property type="match status" value="1"/>
</dbReference>
<dbReference type="InterPro" id="IPR051694">
    <property type="entry name" value="Immunoregulatory_rcpt-like"/>
</dbReference>
<reference evidence="8" key="1">
    <citation type="submission" date="2014-10" db="EMBL/GenBank/DDBJ databases">
        <authorList>
            <person name="King R."/>
        </authorList>
    </citation>
    <scope>NUCLEOTIDE SEQUENCE [LARGE SCALE GENOMIC DNA]</scope>
    <source>
        <strain evidence="8">A3/5</strain>
    </source>
</reference>
<accession>A0A2L2ST22</accession>
<evidence type="ECO:0000256" key="1">
    <source>
        <dbReference type="ARBA" id="ARBA00004167"/>
    </source>
</evidence>
<keyword evidence="8" id="KW-1185">Reference proteome</keyword>
<dbReference type="EMBL" id="LN649230">
    <property type="protein sequence ID" value="CEI60382.1"/>
    <property type="molecule type" value="Genomic_DNA"/>
</dbReference>